<feature type="region of interest" description="Disordered" evidence="1">
    <location>
        <begin position="47"/>
        <end position="71"/>
    </location>
</feature>
<feature type="compositionally biased region" description="Basic and acidic residues" evidence="1">
    <location>
        <begin position="58"/>
        <end position="71"/>
    </location>
</feature>
<dbReference type="Pfam" id="PF25969">
    <property type="entry name" value="NUDT9_N"/>
    <property type="match status" value="1"/>
</dbReference>
<organism evidence="3 4">
    <name type="scientific">Nocardia iowensis</name>
    <dbReference type="NCBI Taxonomy" id="204891"/>
    <lineage>
        <taxon>Bacteria</taxon>
        <taxon>Bacillati</taxon>
        <taxon>Actinomycetota</taxon>
        <taxon>Actinomycetes</taxon>
        <taxon>Mycobacteriales</taxon>
        <taxon>Nocardiaceae</taxon>
        <taxon>Nocardia</taxon>
    </lineage>
</organism>
<feature type="region of interest" description="Disordered" evidence="1">
    <location>
        <begin position="88"/>
        <end position="110"/>
    </location>
</feature>
<dbReference type="InterPro" id="IPR000086">
    <property type="entry name" value="NUDIX_hydrolase_dom"/>
</dbReference>
<reference evidence="3 4" key="1">
    <citation type="submission" date="2021-07" db="EMBL/GenBank/DDBJ databases">
        <title>Whole Genome Sequence of Nocardia Iowensis.</title>
        <authorList>
            <person name="Lamm A."/>
            <person name="Collins-Fairclough A.M."/>
            <person name="Bunk B."/>
            <person name="Sproer C."/>
        </authorList>
    </citation>
    <scope>NUCLEOTIDE SEQUENCE [LARGE SCALE GENOMIC DNA]</scope>
    <source>
        <strain evidence="3 4">NRRL 5646</strain>
    </source>
</reference>
<dbReference type="RefSeq" id="WP_218477244.1">
    <property type="nucleotide sequence ID" value="NZ_BAABJN010000015.1"/>
</dbReference>
<name>A0ABX8S212_NOCIO</name>
<evidence type="ECO:0000313" key="3">
    <source>
        <dbReference type="EMBL" id="QXN94620.1"/>
    </source>
</evidence>
<dbReference type="EMBL" id="CP078145">
    <property type="protein sequence ID" value="QXN94620.1"/>
    <property type="molecule type" value="Genomic_DNA"/>
</dbReference>
<gene>
    <name evidence="3" type="ORF">KV110_17135</name>
</gene>
<feature type="domain" description="Nudix hydrolase" evidence="2">
    <location>
        <begin position="121"/>
        <end position="162"/>
    </location>
</feature>
<dbReference type="PANTHER" id="PTHR13030:SF8">
    <property type="entry name" value="ADP-RIBOSE PYROPHOSPHATASE, MITOCHONDRIAL"/>
    <property type="match status" value="1"/>
</dbReference>
<dbReference type="Proteomes" id="UP000694257">
    <property type="component" value="Chromosome"/>
</dbReference>
<dbReference type="PANTHER" id="PTHR13030">
    <property type="entry name" value="NUDIX HYDROLASE"/>
    <property type="match status" value="1"/>
</dbReference>
<accession>A0ABX8S212</accession>
<proteinExistence type="predicted"/>
<evidence type="ECO:0000256" key="1">
    <source>
        <dbReference type="SAM" id="MobiDB-lite"/>
    </source>
</evidence>
<dbReference type="InterPro" id="IPR039989">
    <property type="entry name" value="NUDT9"/>
</dbReference>
<keyword evidence="4" id="KW-1185">Reference proteome</keyword>
<evidence type="ECO:0000313" key="4">
    <source>
        <dbReference type="Proteomes" id="UP000694257"/>
    </source>
</evidence>
<protein>
    <submittedName>
        <fullName evidence="3">NUDIX domain-containing protein</fullName>
    </submittedName>
</protein>
<dbReference type="Pfam" id="PF00293">
    <property type="entry name" value="NUDIX"/>
    <property type="match status" value="1"/>
</dbReference>
<evidence type="ECO:0000259" key="2">
    <source>
        <dbReference type="Pfam" id="PF00293"/>
    </source>
</evidence>
<sequence length="173" mass="19487">MAQLPDPTINKKRVAMAKVELGIENLRRFPVPPEKVSWTVDFPGYNPPFVDMPRGSTRFREEGDQPDPADPREIERFFSLEVPEVQREAEGYPLNPRGRTGLRGRGMLNRWGPTQAADPLVTRYNDDGDLEVLLIQRGDTGEWALPGGKVDPGEQAWETASRQRCGTSRICAR</sequence>